<reference evidence="2" key="1">
    <citation type="submission" date="2022-05" db="EMBL/GenBank/DDBJ databases">
        <title>The Musa troglodytarum L. genome provides insights into the mechanism of non-climacteric behaviour and enrichment of carotenoids.</title>
        <authorList>
            <person name="Wang J."/>
        </authorList>
    </citation>
    <scope>NUCLEOTIDE SEQUENCE</scope>
    <source>
        <tissue evidence="2">Leaf</tissue>
    </source>
</reference>
<dbReference type="PANTHER" id="PTHR33132:SF92">
    <property type="entry name" value="SERINE-RICH PROTEIN"/>
    <property type="match status" value="1"/>
</dbReference>
<dbReference type="OrthoDB" id="1932391at2759"/>
<evidence type="ECO:0000313" key="3">
    <source>
        <dbReference type="Proteomes" id="UP001055439"/>
    </source>
</evidence>
<gene>
    <name evidence="2" type="ORF">MUK42_01211</name>
</gene>
<organism evidence="2 3">
    <name type="scientific">Musa troglodytarum</name>
    <name type="common">fe'i banana</name>
    <dbReference type="NCBI Taxonomy" id="320322"/>
    <lineage>
        <taxon>Eukaryota</taxon>
        <taxon>Viridiplantae</taxon>
        <taxon>Streptophyta</taxon>
        <taxon>Embryophyta</taxon>
        <taxon>Tracheophyta</taxon>
        <taxon>Spermatophyta</taxon>
        <taxon>Magnoliopsida</taxon>
        <taxon>Liliopsida</taxon>
        <taxon>Zingiberales</taxon>
        <taxon>Musaceae</taxon>
        <taxon>Musa</taxon>
    </lineage>
</organism>
<feature type="region of interest" description="Disordered" evidence="1">
    <location>
        <begin position="32"/>
        <end position="86"/>
    </location>
</feature>
<dbReference type="Proteomes" id="UP001055439">
    <property type="component" value="Chromosome 3"/>
</dbReference>
<proteinExistence type="predicted"/>
<sequence>MVQKTPRLHMDKLSLLAYTAAESIRSQACRSQEIAGLKPSQNTRRERSPEDAKSAAALAIGSPRRGDSRPMLTKQASQRTSCLCSPTTHAGSFRCRLHRNSLHHSSGSVGSGLSELAEKIKFR</sequence>
<dbReference type="AlphaFoldDB" id="A0A9E7FE48"/>
<protein>
    <submittedName>
        <fullName evidence="2">Uncharacterized protein</fullName>
    </submittedName>
</protein>
<feature type="compositionally biased region" description="Polar residues" evidence="1">
    <location>
        <begin position="74"/>
        <end position="86"/>
    </location>
</feature>
<accession>A0A9E7FE48</accession>
<feature type="compositionally biased region" description="Basic and acidic residues" evidence="1">
    <location>
        <begin position="43"/>
        <end position="53"/>
    </location>
</feature>
<evidence type="ECO:0000256" key="1">
    <source>
        <dbReference type="SAM" id="MobiDB-lite"/>
    </source>
</evidence>
<keyword evidence="3" id="KW-1185">Reference proteome</keyword>
<evidence type="ECO:0000313" key="2">
    <source>
        <dbReference type="EMBL" id="URD92253.1"/>
    </source>
</evidence>
<dbReference type="PANTHER" id="PTHR33132">
    <property type="entry name" value="OSJNBB0118P14.9 PROTEIN"/>
    <property type="match status" value="1"/>
</dbReference>
<name>A0A9E7FE48_9LILI</name>
<dbReference type="EMBL" id="CP097505">
    <property type="protein sequence ID" value="URD92253.1"/>
    <property type="molecule type" value="Genomic_DNA"/>
</dbReference>